<keyword evidence="6" id="KW-1185">Reference proteome</keyword>
<dbReference type="GO" id="GO:0046872">
    <property type="term" value="F:metal ion binding"/>
    <property type="evidence" value="ECO:0007669"/>
    <property type="project" value="UniProtKB-KW"/>
</dbReference>
<name>A0A8H7SE39_9FUNG</name>
<evidence type="ECO:0000256" key="4">
    <source>
        <dbReference type="RuleBase" id="RU003946"/>
    </source>
</evidence>
<feature type="binding site" evidence="3">
    <location>
        <position position="306"/>
    </location>
    <ligand>
        <name>Mg(2+)</name>
        <dbReference type="ChEBI" id="CHEBI:18420"/>
    </ligand>
</feature>
<keyword evidence="3" id="KW-0479">Metal-binding</keyword>
<evidence type="ECO:0000313" key="5">
    <source>
        <dbReference type="EMBL" id="KAG2226512.1"/>
    </source>
</evidence>
<keyword evidence="3" id="KW-0862">Zinc</keyword>
<reference evidence="5 6" key="1">
    <citation type="submission" date="2020-12" db="EMBL/GenBank/DDBJ databases">
        <title>Metabolic potential, ecology and presence of endohyphal bacteria is reflected in genomic diversity of Mucoromycotina.</title>
        <authorList>
            <person name="Muszewska A."/>
            <person name="Okrasinska A."/>
            <person name="Steczkiewicz K."/>
            <person name="Drgas O."/>
            <person name="Orlowska M."/>
            <person name="Perlinska-Lenart U."/>
            <person name="Aleksandrzak-Piekarczyk T."/>
            <person name="Szatraj K."/>
            <person name="Zielenkiewicz U."/>
            <person name="Pilsyk S."/>
            <person name="Malc E."/>
            <person name="Mieczkowski P."/>
            <person name="Kruszewska J.S."/>
            <person name="Biernat P."/>
            <person name="Pawlowska J."/>
        </authorList>
    </citation>
    <scope>NUCLEOTIDE SEQUENCE [LARGE SCALE GENOMIC DNA]</scope>
    <source>
        <strain evidence="5 6">CBS 142.35</strain>
    </source>
</reference>
<feature type="binding site" evidence="3">
    <location>
        <position position="195"/>
    </location>
    <ligand>
        <name>Mg(2+)</name>
        <dbReference type="ChEBI" id="CHEBI:18420"/>
    </ligand>
</feature>
<comment type="cofactor">
    <cofactor evidence="3">
        <name>Mg(2+)</name>
        <dbReference type="ChEBI" id="CHEBI:18420"/>
    </cofactor>
    <text evidence="3">Binds 1 Mg(2+) ion.</text>
</comment>
<comment type="similarity">
    <text evidence="4">Belongs to the alkaline phosphatase family.</text>
</comment>
<organism evidence="5 6">
    <name type="scientific">Circinella minor</name>
    <dbReference type="NCBI Taxonomy" id="1195481"/>
    <lineage>
        <taxon>Eukaryota</taxon>
        <taxon>Fungi</taxon>
        <taxon>Fungi incertae sedis</taxon>
        <taxon>Mucoromycota</taxon>
        <taxon>Mucoromycotina</taxon>
        <taxon>Mucoromycetes</taxon>
        <taxon>Mucorales</taxon>
        <taxon>Lichtheimiaceae</taxon>
        <taxon>Circinella</taxon>
    </lineage>
</organism>
<dbReference type="Proteomes" id="UP000646827">
    <property type="component" value="Unassembled WGS sequence"/>
</dbReference>
<dbReference type="SUPFAM" id="SSF53649">
    <property type="entry name" value="Alkaline phosphatase-like"/>
    <property type="match status" value="1"/>
</dbReference>
<keyword evidence="3" id="KW-0460">Magnesium</keyword>
<feature type="binding site" evidence="3">
    <location>
        <position position="630"/>
    </location>
    <ligand>
        <name>Zn(2+)</name>
        <dbReference type="ChEBI" id="CHEBI:29105"/>
        <label>2</label>
    </ligand>
</feature>
<protein>
    <recommendedName>
        <fullName evidence="1">alkaline phosphatase</fullName>
        <ecNumber evidence="1">3.1.3.1</ecNumber>
    </recommendedName>
</protein>
<dbReference type="EC" id="3.1.3.1" evidence="1"/>
<dbReference type="PANTHER" id="PTHR11596:SF72">
    <property type="entry name" value="ALKALINE PHOSPHATASE"/>
    <property type="match status" value="1"/>
</dbReference>
<dbReference type="Gene3D" id="3.40.720.10">
    <property type="entry name" value="Alkaline Phosphatase, subunit A"/>
    <property type="match status" value="1"/>
</dbReference>
<dbReference type="Pfam" id="PF00245">
    <property type="entry name" value="Alk_phosphatase"/>
    <property type="match status" value="1"/>
</dbReference>
<comment type="cofactor">
    <cofactor evidence="3">
        <name>Zn(2+)</name>
        <dbReference type="ChEBI" id="CHEBI:29105"/>
    </cofactor>
    <text evidence="3">Binds 2 Zn(2+) ions.</text>
</comment>
<feature type="binding site" evidence="3">
    <location>
        <position position="510"/>
    </location>
    <ligand>
        <name>Zn(2+)</name>
        <dbReference type="ChEBI" id="CHEBI:29105"/>
        <label>2</label>
    </ligand>
</feature>
<dbReference type="PANTHER" id="PTHR11596">
    <property type="entry name" value="ALKALINE PHOSPHATASE"/>
    <property type="match status" value="1"/>
</dbReference>
<dbReference type="AlphaFoldDB" id="A0A8H7SE39"/>
<dbReference type="CDD" id="cd16012">
    <property type="entry name" value="ALP"/>
    <property type="match status" value="1"/>
</dbReference>
<proteinExistence type="inferred from homology"/>
<feature type="binding site" evidence="3">
    <location>
        <position position="509"/>
    </location>
    <ligand>
        <name>Zn(2+)</name>
        <dbReference type="ChEBI" id="CHEBI:29105"/>
        <label>2</label>
    </ligand>
</feature>
<sequence length="679" mass="75828">MKLTSLYTIASLELAYSSTLVFAGRPQSYKLNPDPEGQYPRLGACPDEHSCIFPPDLSQFIPGSYFDLRVELHAYDTSFTNKTVEPYENFKTTVRRNNGRWVDVDQFFNFEETPALENWDFEWANTIESVVSEDVAPVPVAVTSRIWRKLKFDKPGTYDVSVQYGPKEGYTVRYTVIEPKKPKKKAKNAILFIADGCNIGMITAARALARKHTSGKYHDLLSFEHFDNLGHVLTNSVDGLVTDSANSASAYATGHKGSVSALGVYADSSKDPFDDPKVELITELIRRRQPGKAVGVVTTAAGQDATPAAFYTHTRERGESAHIVDQLVHGVPDWVDAVVPDVWLAGGAEYFKGEEALNQTNYYDLLEKEFGYQIVLNKKDLNNYHDNDKLLGAFRTGNLDVWMERNIFNNNTVGNGAAPDLSGNDALGIDQPGLEDMTIKALEVLKKRGGKDGFFLMSEAASVDKKLHPLDFNRAWADLIEMDVTIQKTVDWLKKNDEFEDTLIVFTADHSHAFDVFGSVDQKYMAQHDSNKDMRDSIGLYAASGWPGYFDNDNDGFPDNWNPKITLAAGTNNYPDHYEAFALSSSEPRQPSVSDDHHGYIANKKDQAGKYGKGLHYNGNLPIGNDQGVHSMADVFIYSNGPGSDNFKKTIENWNVFYGLTEALDLQRPSKHEKKNKHN</sequence>
<dbReference type="SMART" id="SM00098">
    <property type="entry name" value="alkPPc"/>
    <property type="match status" value="1"/>
</dbReference>
<evidence type="ECO:0000256" key="1">
    <source>
        <dbReference type="ARBA" id="ARBA00012647"/>
    </source>
</evidence>
<dbReference type="PRINTS" id="PR00113">
    <property type="entry name" value="ALKPHPHTASE"/>
</dbReference>
<dbReference type="GO" id="GO:0004035">
    <property type="term" value="F:alkaline phosphatase activity"/>
    <property type="evidence" value="ECO:0007669"/>
    <property type="project" value="UniProtKB-EC"/>
</dbReference>
<accession>A0A8H7SE39</accession>
<dbReference type="InterPro" id="IPR001952">
    <property type="entry name" value="Alkaline_phosphatase"/>
</dbReference>
<feature type="binding site" evidence="3">
    <location>
        <position position="468"/>
    </location>
    <ligand>
        <name>Zn(2+)</name>
        <dbReference type="ChEBI" id="CHEBI:29105"/>
        <label>2</label>
    </ligand>
</feature>
<feature type="binding site" evidence="3">
    <location>
        <position position="304"/>
    </location>
    <ligand>
        <name>Mg(2+)</name>
        <dbReference type="ChEBI" id="CHEBI:18420"/>
    </ligand>
</feature>
<comment type="caution">
    <text evidence="5">The sequence shown here is derived from an EMBL/GenBank/DDBJ whole genome shotgun (WGS) entry which is preliminary data.</text>
</comment>
<dbReference type="InterPro" id="IPR017850">
    <property type="entry name" value="Alkaline_phosphatase_core_sf"/>
</dbReference>
<feature type="binding site" evidence="3">
    <location>
        <position position="464"/>
    </location>
    <ligand>
        <name>Zn(2+)</name>
        <dbReference type="ChEBI" id="CHEBI:29105"/>
        <label>2</label>
    </ligand>
</feature>
<feature type="binding site" evidence="3">
    <location>
        <position position="459"/>
    </location>
    <ligand>
        <name>Mg(2+)</name>
        <dbReference type="ChEBI" id="CHEBI:18420"/>
    </ligand>
</feature>
<gene>
    <name evidence="5" type="ORF">INT45_014256</name>
</gene>
<dbReference type="EMBL" id="JAEPRB010000016">
    <property type="protein sequence ID" value="KAG2226512.1"/>
    <property type="molecule type" value="Genomic_DNA"/>
</dbReference>
<evidence type="ECO:0000256" key="2">
    <source>
        <dbReference type="PIRSR" id="PIRSR601952-1"/>
    </source>
</evidence>
<feature type="binding site" evidence="3">
    <location>
        <position position="195"/>
    </location>
    <ligand>
        <name>Zn(2+)</name>
        <dbReference type="ChEBI" id="CHEBI:29105"/>
        <label>2</label>
    </ligand>
</feature>
<evidence type="ECO:0000313" key="6">
    <source>
        <dbReference type="Proteomes" id="UP000646827"/>
    </source>
</evidence>
<dbReference type="OrthoDB" id="5818554at2759"/>
<evidence type="ECO:0000256" key="3">
    <source>
        <dbReference type="PIRSR" id="PIRSR601952-2"/>
    </source>
</evidence>
<feature type="active site" description="Phosphoserine intermediate" evidence="2">
    <location>
        <position position="244"/>
    </location>
</feature>